<feature type="chain" id="PRO_5040289913" description="Immunoglobulin V-set domain-containing protein" evidence="1">
    <location>
        <begin position="30"/>
        <end position="131"/>
    </location>
</feature>
<reference evidence="2" key="1">
    <citation type="journal article" date="2023" name="Science">
        <title>Genome structures resolve the early diversification of teleost fishes.</title>
        <authorList>
            <person name="Parey E."/>
            <person name="Louis A."/>
            <person name="Montfort J."/>
            <person name="Bouchez O."/>
            <person name="Roques C."/>
            <person name="Iampietro C."/>
            <person name="Lluch J."/>
            <person name="Castinel A."/>
            <person name="Donnadieu C."/>
            <person name="Desvignes T."/>
            <person name="Floi Bucao C."/>
            <person name="Jouanno E."/>
            <person name="Wen M."/>
            <person name="Mejri S."/>
            <person name="Dirks R."/>
            <person name="Jansen H."/>
            <person name="Henkel C."/>
            <person name="Chen W.J."/>
            <person name="Zahm M."/>
            <person name="Cabau C."/>
            <person name="Klopp C."/>
            <person name="Thompson A.W."/>
            <person name="Robinson-Rechavi M."/>
            <person name="Braasch I."/>
            <person name="Lecointre G."/>
            <person name="Bobe J."/>
            <person name="Postlethwait J.H."/>
            <person name="Berthelot C."/>
            <person name="Roest Crollius H."/>
            <person name="Guiguen Y."/>
        </authorList>
    </citation>
    <scope>NUCLEOTIDE SEQUENCE</scope>
    <source>
        <strain evidence="2">WJC10195</strain>
    </source>
</reference>
<comment type="caution">
    <text evidence="2">The sequence shown here is derived from an EMBL/GenBank/DDBJ whole genome shotgun (WGS) entry which is preliminary data.</text>
</comment>
<evidence type="ECO:0000313" key="3">
    <source>
        <dbReference type="Proteomes" id="UP001152622"/>
    </source>
</evidence>
<organism evidence="2 3">
    <name type="scientific">Synaphobranchus kaupii</name>
    <name type="common">Kaup's arrowtooth eel</name>
    <dbReference type="NCBI Taxonomy" id="118154"/>
    <lineage>
        <taxon>Eukaryota</taxon>
        <taxon>Metazoa</taxon>
        <taxon>Chordata</taxon>
        <taxon>Craniata</taxon>
        <taxon>Vertebrata</taxon>
        <taxon>Euteleostomi</taxon>
        <taxon>Actinopterygii</taxon>
        <taxon>Neopterygii</taxon>
        <taxon>Teleostei</taxon>
        <taxon>Anguilliformes</taxon>
        <taxon>Synaphobranchidae</taxon>
        <taxon>Synaphobranchus</taxon>
    </lineage>
</organism>
<dbReference type="OrthoDB" id="9933251at2759"/>
<keyword evidence="3" id="KW-1185">Reference proteome</keyword>
<gene>
    <name evidence="2" type="ORF">SKAU_G00079940</name>
</gene>
<sequence>MWPLRNWSTHKTIPLLAVLLTAFCCLTRAITITAPEYSLIESVQEDVLISVEIACRGTPTIQWTFMSSRSRRDIAVWQPGVYSNVSEHYEDRVQTHDNGSITLLDVRLAVRADSDVTFLATFTTVCNKHAP</sequence>
<name>A0A9Q1J5D8_SYNKA</name>
<evidence type="ECO:0000313" key="2">
    <source>
        <dbReference type="EMBL" id="KAJ8367966.1"/>
    </source>
</evidence>
<dbReference type="EMBL" id="JAINUF010000003">
    <property type="protein sequence ID" value="KAJ8367966.1"/>
    <property type="molecule type" value="Genomic_DNA"/>
</dbReference>
<accession>A0A9Q1J5D8</accession>
<evidence type="ECO:0008006" key="4">
    <source>
        <dbReference type="Google" id="ProtNLM"/>
    </source>
</evidence>
<evidence type="ECO:0000256" key="1">
    <source>
        <dbReference type="SAM" id="SignalP"/>
    </source>
</evidence>
<protein>
    <recommendedName>
        <fullName evidence="4">Immunoglobulin V-set domain-containing protein</fullName>
    </recommendedName>
</protein>
<dbReference type="Gene3D" id="2.60.40.10">
    <property type="entry name" value="Immunoglobulins"/>
    <property type="match status" value="1"/>
</dbReference>
<dbReference type="AlphaFoldDB" id="A0A9Q1J5D8"/>
<feature type="signal peptide" evidence="1">
    <location>
        <begin position="1"/>
        <end position="29"/>
    </location>
</feature>
<keyword evidence="1" id="KW-0732">Signal</keyword>
<proteinExistence type="predicted"/>
<dbReference type="InterPro" id="IPR013783">
    <property type="entry name" value="Ig-like_fold"/>
</dbReference>
<dbReference type="Proteomes" id="UP001152622">
    <property type="component" value="Chromosome 3"/>
</dbReference>